<dbReference type="EMBL" id="AWVP01000102">
    <property type="protein sequence ID" value="ERK56155.1"/>
    <property type="molecule type" value="Genomic_DNA"/>
</dbReference>
<dbReference type="eggNOG" id="COG1846">
    <property type="taxonomic scope" value="Bacteria"/>
</dbReference>
<accession>U2Q067</accession>
<evidence type="ECO:0000256" key="3">
    <source>
        <dbReference type="ARBA" id="ARBA00023163"/>
    </source>
</evidence>
<dbReference type="Pfam" id="PF01047">
    <property type="entry name" value="MarR"/>
    <property type="match status" value="1"/>
</dbReference>
<evidence type="ECO:0000256" key="2">
    <source>
        <dbReference type="ARBA" id="ARBA00023125"/>
    </source>
</evidence>
<comment type="caution">
    <text evidence="5">The sequence shown here is derived from an EMBL/GenBank/DDBJ whole genome shotgun (WGS) entry which is preliminary data.</text>
</comment>
<protein>
    <submittedName>
        <fullName evidence="5">Transcriptional regulator, MarR family</fullName>
    </submittedName>
</protein>
<dbReference type="InterPro" id="IPR036390">
    <property type="entry name" value="WH_DNA-bd_sf"/>
</dbReference>
<dbReference type="AlphaFoldDB" id="U2Q067"/>
<dbReference type="PANTHER" id="PTHR42756">
    <property type="entry name" value="TRANSCRIPTIONAL REGULATOR, MARR"/>
    <property type="match status" value="1"/>
</dbReference>
<evidence type="ECO:0000259" key="4">
    <source>
        <dbReference type="PROSITE" id="PS50995"/>
    </source>
</evidence>
<proteinExistence type="predicted"/>
<dbReference type="SMART" id="SM00347">
    <property type="entry name" value="HTH_MARR"/>
    <property type="match status" value="1"/>
</dbReference>
<dbReference type="Proteomes" id="UP000016637">
    <property type="component" value="Unassembled WGS sequence"/>
</dbReference>
<dbReference type="PROSITE" id="PS50995">
    <property type="entry name" value="HTH_MARR_2"/>
    <property type="match status" value="1"/>
</dbReference>
<dbReference type="InterPro" id="IPR036388">
    <property type="entry name" value="WH-like_DNA-bd_sf"/>
</dbReference>
<dbReference type="GO" id="GO:0003677">
    <property type="term" value="F:DNA binding"/>
    <property type="evidence" value="ECO:0007669"/>
    <property type="project" value="UniProtKB-KW"/>
</dbReference>
<dbReference type="GO" id="GO:0003700">
    <property type="term" value="F:DNA-binding transcription factor activity"/>
    <property type="evidence" value="ECO:0007669"/>
    <property type="project" value="InterPro"/>
</dbReference>
<dbReference type="PATRIC" id="fig|1321820.3.peg.1419"/>
<evidence type="ECO:0000256" key="1">
    <source>
        <dbReference type="ARBA" id="ARBA00023015"/>
    </source>
</evidence>
<feature type="domain" description="HTH marR-type" evidence="4">
    <location>
        <begin position="1"/>
        <end position="134"/>
    </location>
</feature>
<sequence>MDNYKKAMNVMDDLRVTMKKLHNKENKPFRKVEFHALLIILEFKSITMQKLGEELGVTKSRVTAIISKLTDKGFVEQVSDTKDKRKKLLQLTKVGEEYMVSERAKYEEWFKQLWDKFTLEEQINWIHLIAKINRVIKGDLEEEE</sequence>
<keyword evidence="6" id="KW-1185">Reference proteome</keyword>
<dbReference type="SUPFAM" id="SSF46785">
    <property type="entry name" value="Winged helix' DNA-binding domain"/>
    <property type="match status" value="1"/>
</dbReference>
<keyword evidence="1" id="KW-0805">Transcription regulation</keyword>
<dbReference type="Gene3D" id="1.10.10.10">
    <property type="entry name" value="Winged helix-like DNA-binding domain superfamily/Winged helix DNA-binding domain"/>
    <property type="match status" value="1"/>
</dbReference>
<keyword evidence="2" id="KW-0238">DNA-binding</keyword>
<dbReference type="InterPro" id="IPR000835">
    <property type="entry name" value="HTH_MarR-typ"/>
</dbReference>
<dbReference type="HOGENOM" id="CLU_1737931_0_0_9"/>
<evidence type="ECO:0000313" key="6">
    <source>
        <dbReference type="Proteomes" id="UP000016637"/>
    </source>
</evidence>
<gene>
    <name evidence="5" type="ORF">HMPREF1983_01473</name>
</gene>
<name>U2Q067_9BACL</name>
<keyword evidence="3" id="KW-0804">Transcription</keyword>
<reference evidence="5 6" key="1">
    <citation type="submission" date="2013-08" db="EMBL/GenBank/DDBJ databases">
        <authorList>
            <person name="Weinstock G."/>
            <person name="Sodergren E."/>
            <person name="Wylie T."/>
            <person name="Fulton L."/>
            <person name="Fulton R."/>
            <person name="Fronick C."/>
            <person name="O'Laughlin M."/>
            <person name="Godfrey J."/>
            <person name="Miner T."/>
            <person name="Herter B."/>
            <person name="Appelbaum E."/>
            <person name="Cordes M."/>
            <person name="Lek S."/>
            <person name="Wollam A."/>
            <person name="Pepin K.H."/>
            <person name="Palsikar V.B."/>
            <person name="Mitreva M."/>
            <person name="Wilson R.K."/>
        </authorList>
    </citation>
    <scope>NUCLEOTIDE SEQUENCE [LARGE SCALE GENOMIC DNA]</scope>
    <source>
        <strain evidence="5 6">ATCC 700627</strain>
    </source>
</reference>
<dbReference type="PRINTS" id="PR00598">
    <property type="entry name" value="HTHMARR"/>
</dbReference>
<dbReference type="RefSeq" id="WP_021753121.1">
    <property type="nucleotide sequence ID" value="NZ_KI271848.1"/>
</dbReference>
<evidence type="ECO:0000313" key="5">
    <source>
        <dbReference type="EMBL" id="ERK56155.1"/>
    </source>
</evidence>
<dbReference type="PANTHER" id="PTHR42756:SF1">
    <property type="entry name" value="TRANSCRIPTIONAL REPRESSOR OF EMRAB OPERON"/>
    <property type="match status" value="1"/>
</dbReference>
<organism evidence="5 6">
    <name type="scientific">Gemella bergeri ATCC 700627</name>
    <dbReference type="NCBI Taxonomy" id="1321820"/>
    <lineage>
        <taxon>Bacteria</taxon>
        <taxon>Bacillati</taxon>
        <taxon>Bacillota</taxon>
        <taxon>Bacilli</taxon>
        <taxon>Bacillales</taxon>
        <taxon>Gemellaceae</taxon>
        <taxon>Gemella</taxon>
    </lineage>
</organism>